<dbReference type="SUPFAM" id="SSF49562">
    <property type="entry name" value="C2 domain (Calcium/lipid-binding domain, CaLB)"/>
    <property type="match status" value="1"/>
</dbReference>
<proteinExistence type="predicted"/>
<feature type="transmembrane region" description="Helical" evidence="2">
    <location>
        <begin position="223"/>
        <end position="243"/>
    </location>
</feature>
<dbReference type="InterPro" id="IPR035892">
    <property type="entry name" value="C2_domain_sf"/>
</dbReference>
<keyword evidence="5" id="KW-1185">Reference proteome</keyword>
<evidence type="ECO:0000313" key="4">
    <source>
        <dbReference type="EMBL" id="CAK8995661.1"/>
    </source>
</evidence>
<dbReference type="CDD" id="cd00030">
    <property type="entry name" value="C2"/>
    <property type="match status" value="1"/>
</dbReference>
<dbReference type="Pfam" id="PF00168">
    <property type="entry name" value="C2"/>
    <property type="match status" value="1"/>
</dbReference>
<evidence type="ECO:0000256" key="2">
    <source>
        <dbReference type="SAM" id="Phobius"/>
    </source>
</evidence>
<keyword evidence="2" id="KW-0812">Transmembrane</keyword>
<comment type="caution">
    <text evidence="4">The sequence shown here is derived from an EMBL/GenBank/DDBJ whole genome shotgun (WGS) entry which is preliminary data.</text>
</comment>
<name>A0ABP0I146_9DINO</name>
<organism evidence="4 5">
    <name type="scientific">Durusdinium trenchii</name>
    <dbReference type="NCBI Taxonomy" id="1381693"/>
    <lineage>
        <taxon>Eukaryota</taxon>
        <taxon>Sar</taxon>
        <taxon>Alveolata</taxon>
        <taxon>Dinophyceae</taxon>
        <taxon>Suessiales</taxon>
        <taxon>Symbiodiniaceae</taxon>
        <taxon>Durusdinium</taxon>
    </lineage>
</organism>
<gene>
    <name evidence="4" type="ORF">CCMP2556_LOCUS4117</name>
</gene>
<reference evidence="4 5" key="1">
    <citation type="submission" date="2024-02" db="EMBL/GenBank/DDBJ databases">
        <authorList>
            <person name="Chen Y."/>
            <person name="Shah S."/>
            <person name="Dougan E. K."/>
            <person name="Thang M."/>
            <person name="Chan C."/>
        </authorList>
    </citation>
    <scope>NUCLEOTIDE SEQUENCE [LARGE SCALE GENOMIC DNA]</scope>
</reference>
<keyword evidence="2" id="KW-1133">Transmembrane helix</keyword>
<dbReference type="Proteomes" id="UP001642484">
    <property type="component" value="Unassembled WGS sequence"/>
</dbReference>
<dbReference type="InterPro" id="IPR000008">
    <property type="entry name" value="C2_dom"/>
</dbReference>
<feature type="region of interest" description="Disordered" evidence="1">
    <location>
        <begin position="530"/>
        <end position="560"/>
    </location>
</feature>
<dbReference type="EMBL" id="CAXAMN010001669">
    <property type="protein sequence ID" value="CAK8995661.1"/>
    <property type="molecule type" value="Genomic_DNA"/>
</dbReference>
<accession>A0ABP0I146</accession>
<keyword evidence="2" id="KW-0472">Membrane</keyword>
<feature type="transmembrane region" description="Helical" evidence="2">
    <location>
        <begin position="365"/>
        <end position="387"/>
    </location>
</feature>
<dbReference type="Gene3D" id="2.60.40.150">
    <property type="entry name" value="C2 domain"/>
    <property type="match status" value="1"/>
</dbReference>
<evidence type="ECO:0000256" key="1">
    <source>
        <dbReference type="SAM" id="MobiDB-lite"/>
    </source>
</evidence>
<feature type="transmembrane region" description="Helical" evidence="2">
    <location>
        <begin position="399"/>
        <end position="417"/>
    </location>
</feature>
<evidence type="ECO:0000313" key="5">
    <source>
        <dbReference type="Proteomes" id="UP001642484"/>
    </source>
</evidence>
<sequence length="610" mass="67199">MPDGKRVTLLDPLLTPSQRVPGSPSRVEASRAFPRTVRGRAPPKPVPGRLRVRCLGARDLRPFQVQIFSQGAVHSDPYAVLCLRRTERADAGGGHRMDAGAAFWTLRRCTHPVRKTRHPCWREEFWFSLPTSPDQSDYALEVTIYGVLQGRKQDEFLGYAELPIPPMDAEERKVEELQLGPSGSTGSTESEGRVRIELMWEPTTRRQTDTLMLFVFRSMNTVMGLRFFSIANLAIGGLLLLVAQGSRWLCAGDTFADCTNVEVPGARVAAVLGGMSAIASGVTNFLGTAGFFGNTWREGTPNGLLDEVQSGYLDWQDDRAPAGWASIKAPTLQLQVEQKHLFVWDVSVTAADLCPVKISMSSVRLLTWFGQGVALIMSSLSILLCWLDDSPHRFLGEGAWISFGALLMVLSSALLSGREACLSDPEEREEHWTTEDDAVDMRPRRVSFNTGPGPEPRGWSPARAVSGIEDFMTNFEEGVKAVKHEAENLQRPFLAAGEDLNARMKNFIQEMEQQVRQPIVEAAHRFQAQLGTRQSFEETSRATGPPEEPRSPGCMGSCQVPAMSRETSGLLSTLPRVASSNAGFEASSQAEQPIVHIDSQPPPHLCLRCL</sequence>
<feature type="domain" description="C2" evidence="3">
    <location>
        <begin position="31"/>
        <end position="177"/>
    </location>
</feature>
<evidence type="ECO:0000259" key="3">
    <source>
        <dbReference type="PROSITE" id="PS50004"/>
    </source>
</evidence>
<protein>
    <recommendedName>
        <fullName evidence="3">C2 domain-containing protein</fullName>
    </recommendedName>
</protein>
<dbReference type="SMART" id="SM00239">
    <property type="entry name" value="C2"/>
    <property type="match status" value="1"/>
</dbReference>
<dbReference type="PROSITE" id="PS50004">
    <property type="entry name" value="C2"/>
    <property type="match status" value="1"/>
</dbReference>